<accession>A0A1B6DLA2</accession>
<feature type="non-terminal residue" evidence="3">
    <location>
        <position position="1"/>
    </location>
</feature>
<keyword evidence="2" id="KW-0732">Signal</keyword>
<gene>
    <name evidence="3" type="ORF">g.19494</name>
</gene>
<keyword evidence="1" id="KW-0175">Coiled coil</keyword>
<sequence length="332" mass="39143">FILFYLTLIIFSVCDLTKVFAFTTFSSNMSTVRLKTLPKDLKETTNQHPSTSLIHGEPTVESPFTNLTKLINIEENTIKEIKLEIVNASHKLKNINKKCQDKIEMSEIKFKKIRSTYGLELEKQRQSILLYDKIKLKIKEVNSTLHLLKLDIEKQKITNLLLVQIVNQLAKDRVLGFYKKCQVYQKPNLLETRSFNNDLQSLFNKPRFSVDKLLHRLFHLQNMSKILKSHRNFVLEEIHFLNKRCEEEMAIIMGPVKYLNETISQLKINTLEIEQKSQDLKNLLATLGQKVANKKQYLIKLKIYNKILQQRYKIFYKDRNCYFNLVNEVITL</sequence>
<name>A0A1B6DLA2_9HEMI</name>
<feature type="signal peptide" evidence="2">
    <location>
        <begin position="1"/>
        <end position="21"/>
    </location>
</feature>
<organism evidence="3">
    <name type="scientific">Clastoptera arizonana</name>
    <name type="common">Arizona spittle bug</name>
    <dbReference type="NCBI Taxonomy" id="38151"/>
    <lineage>
        <taxon>Eukaryota</taxon>
        <taxon>Metazoa</taxon>
        <taxon>Ecdysozoa</taxon>
        <taxon>Arthropoda</taxon>
        <taxon>Hexapoda</taxon>
        <taxon>Insecta</taxon>
        <taxon>Pterygota</taxon>
        <taxon>Neoptera</taxon>
        <taxon>Paraneoptera</taxon>
        <taxon>Hemiptera</taxon>
        <taxon>Auchenorrhyncha</taxon>
        <taxon>Cercopoidea</taxon>
        <taxon>Clastopteridae</taxon>
        <taxon>Clastoptera</taxon>
    </lineage>
</organism>
<evidence type="ECO:0000256" key="2">
    <source>
        <dbReference type="SAM" id="SignalP"/>
    </source>
</evidence>
<protein>
    <recommendedName>
        <fullName evidence="4">DUF4201 domain-containing protein</fullName>
    </recommendedName>
</protein>
<feature type="chain" id="PRO_5008581470" description="DUF4201 domain-containing protein" evidence="2">
    <location>
        <begin position="22"/>
        <end position="332"/>
    </location>
</feature>
<evidence type="ECO:0008006" key="4">
    <source>
        <dbReference type="Google" id="ProtNLM"/>
    </source>
</evidence>
<dbReference type="AlphaFoldDB" id="A0A1B6DLA2"/>
<reference evidence="3" key="1">
    <citation type="submission" date="2015-12" db="EMBL/GenBank/DDBJ databases">
        <title>De novo transcriptome assembly of four potential Pierce s Disease insect vectors from Arizona vineyards.</title>
        <authorList>
            <person name="Tassone E.E."/>
        </authorList>
    </citation>
    <scope>NUCLEOTIDE SEQUENCE</scope>
</reference>
<evidence type="ECO:0000313" key="3">
    <source>
        <dbReference type="EMBL" id="JAS26418.1"/>
    </source>
</evidence>
<feature type="coiled-coil region" evidence="1">
    <location>
        <begin position="71"/>
        <end position="98"/>
    </location>
</feature>
<proteinExistence type="predicted"/>
<evidence type="ECO:0000256" key="1">
    <source>
        <dbReference type="SAM" id="Coils"/>
    </source>
</evidence>
<dbReference type="EMBL" id="GEDC01010880">
    <property type="protein sequence ID" value="JAS26418.1"/>
    <property type="molecule type" value="Transcribed_RNA"/>
</dbReference>